<feature type="transmembrane region" description="Helical" evidence="8">
    <location>
        <begin position="164"/>
        <end position="185"/>
    </location>
</feature>
<evidence type="ECO:0000256" key="8">
    <source>
        <dbReference type="SAM" id="Phobius"/>
    </source>
</evidence>
<dbReference type="AlphaFoldDB" id="A0A1Z3HIG2"/>
<dbReference type="GO" id="GO:0015254">
    <property type="term" value="F:glycerol channel activity"/>
    <property type="evidence" value="ECO:0007669"/>
    <property type="project" value="TreeGrafter"/>
</dbReference>
<sequence>MDPFYGEIIGTALLILLGNGVVANVVLEGTKAEASDWNTITLGWGMAVFVSVFSVAAISGAHLNPAVSLGLAVAGKFSWSILPVYVLGQFIGAAIGAMLVWLFYRPHLAKTRDCDRKLAVFCTTPAIRDRVSNFLCESMGTSVLVFSVLQLAKPTFGLGALDALPVGLLVLAIGLSLGGTTGYAINPARDLAPRIMHALLPIPGGKRDSDWPYAWVPVLAPLFGALLAAWLYLALGGEIRVDLPSVSEFF</sequence>
<dbReference type="STRING" id="1641165.XM38_04765"/>
<evidence type="ECO:0000256" key="4">
    <source>
        <dbReference type="ARBA" id="ARBA00022692"/>
    </source>
</evidence>
<keyword evidence="5 8" id="KW-1133">Transmembrane helix</keyword>
<keyword evidence="4 7" id="KW-0812">Transmembrane</keyword>
<evidence type="ECO:0000256" key="7">
    <source>
        <dbReference type="RuleBase" id="RU000477"/>
    </source>
</evidence>
<evidence type="ECO:0000313" key="10">
    <source>
        <dbReference type="Proteomes" id="UP000191901"/>
    </source>
</evidence>
<evidence type="ECO:0000256" key="2">
    <source>
        <dbReference type="ARBA" id="ARBA00006175"/>
    </source>
</evidence>
<keyword evidence="3 7" id="KW-0813">Transport</keyword>
<evidence type="ECO:0000256" key="5">
    <source>
        <dbReference type="ARBA" id="ARBA00022989"/>
    </source>
</evidence>
<reference evidence="9 10" key="1">
    <citation type="journal article" date="2016" name="Biochim. Biophys. Acta">
        <title>Characterization of red-shifted phycobilisomes isolated from the chlorophyll f-containing cyanobacterium Halomicronema hongdechloris.</title>
        <authorList>
            <person name="Li Y."/>
            <person name="Lin Y."/>
            <person name="Garvey C.J."/>
            <person name="Birch D."/>
            <person name="Corkery R.W."/>
            <person name="Loughlin P.C."/>
            <person name="Scheer H."/>
            <person name="Willows R.D."/>
            <person name="Chen M."/>
        </authorList>
    </citation>
    <scope>NUCLEOTIDE SEQUENCE [LARGE SCALE GENOMIC DNA]</scope>
    <source>
        <strain evidence="9 10">C2206</strain>
    </source>
</reference>
<dbReference type="OrthoDB" id="9807293at2"/>
<dbReference type="Gene3D" id="1.20.1080.10">
    <property type="entry name" value="Glycerol uptake facilitator protein"/>
    <property type="match status" value="1"/>
</dbReference>
<dbReference type="PANTHER" id="PTHR43829:SF9">
    <property type="entry name" value="AQUAPORIN-9"/>
    <property type="match status" value="1"/>
</dbReference>
<evidence type="ECO:0000313" key="9">
    <source>
        <dbReference type="EMBL" id="ASC70112.1"/>
    </source>
</evidence>
<dbReference type="Pfam" id="PF00230">
    <property type="entry name" value="MIP"/>
    <property type="match status" value="1"/>
</dbReference>
<organism evidence="9 10">
    <name type="scientific">Halomicronema hongdechloris C2206</name>
    <dbReference type="NCBI Taxonomy" id="1641165"/>
    <lineage>
        <taxon>Bacteria</taxon>
        <taxon>Bacillati</taxon>
        <taxon>Cyanobacteriota</taxon>
        <taxon>Cyanophyceae</taxon>
        <taxon>Nodosilineales</taxon>
        <taxon>Nodosilineaceae</taxon>
        <taxon>Halomicronema</taxon>
    </lineage>
</organism>
<feature type="transmembrane region" description="Helical" evidence="8">
    <location>
        <begin position="81"/>
        <end position="104"/>
    </location>
</feature>
<dbReference type="RefSeq" id="WP_080806328.1">
    <property type="nucleotide sequence ID" value="NZ_CP021983.2"/>
</dbReference>
<dbReference type="SUPFAM" id="SSF81338">
    <property type="entry name" value="Aquaporin-like"/>
    <property type="match status" value="1"/>
</dbReference>
<feature type="transmembrane region" description="Helical" evidence="8">
    <location>
        <begin position="6"/>
        <end position="27"/>
    </location>
</feature>
<dbReference type="GO" id="GO:0005886">
    <property type="term" value="C:plasma membrane"/>
    <property type="evidence" value="ECO:0007669"/>
    <property type="project" value="TreeGrafter"/>
</dbReference>
<dbReference type="InterPro" id="IPR050363">
    <property type="entry name" value="MIP/Aquaporin"/>
</dbReference>
<dbReference type="PRINTS" id="PR00783">
    <property type="entry name" value="MINTRINSICP"/>
</dbReference>
<dbReference type="KEGG" id="hhg:XM38_010420"/>
<accession>A0A1Z3HIG2</accession>
<dbReference type="InterPro" id="IPR000425">
    <property type="entry name" value="MIP"/>
</dbReference>
<dbReference type="PANTHER" id="PTHR43829">
    <property type="entry name" value="AQUAPORIN OR AQUAGLYCEROPORIN RELATED"/>
    <property type="match status" value="1"/>
</dbReference>
<proteinExistence type="inferred from homology"/>
<gene>
    <name evidence="9" type="primary">glpF</name>
    <name evidence="9" type="ORF">XM38_010420</name>
</gene>
<keyword evidence="6 8" id="KW-0472">Membrane</keyword>
<name>A0A1Z3HIG2_9CYAN</name>
<comment type="similarity">
    <text evidence="2 7">Belongs to the MIP/aquaporin (TC 1.A.8) family.</text>
</comment>
<dbReference type="Proteomes" id="UP000191901">
    <property type="component" value="Chromosome"/>
</dbReference>
<dbReference type="EMBL" id="CP021983">
    <property type="protein sequence ID" value="ASC70112.1"/>
    <property type="molecule type" value="Genomic_DNA"/>
</dbReference>
<feature type="transmembrane region" description="Helical" evidence="8">
    <location>
        <begin position="39"/>
        <end position="61"/>
    </location>
</feature>
<keyword evidence="10" id="KW-1185">Reference proteome</keyword>
<evidence type="ECO:0000256" key="3">
    <source>
        <dbReference type="ARBA" id="ARBA00022448"/>
    </source>
</evidence>
<comment type="subcellular location">
    <subcellularLocation>
        <location evidence="1">Membrane</location>
        <topology evidence="1">Multi-pass membrane protein</topology>
    </subcellularLocation>
</comment>
<dbReference type="InterPro" id="IPR022357">
    <property type="entry name" value="MIP_CS"/>
</dbReference>
<dbReference type="NCBIfam" id="TIGR00861">
    <property type="entry name" value="MIP"/>
    <property type="match status" value="1"/>
</dbReference>
<dbReference type="PROSITE" id="PS00221">
    <property type="entry name" value="MIP"/>
    <property type="match status" value="1"/>
</dbReference>
<feature type="transmembrane region" description="Helical" evidence="8">
    <location>
        <begin position="213"/>
        <end position="235"/>
    </location>
</feature>
<evidence type="ECO:0000256" key="1">
    <source>
        <dbReference type="ARBA" id="ARBA00004141"/>
    </source>
</evidence>
<evidence type="ECO:0000256" key="6">
    <source>
        <dbReference type="ARBA" id="ARBA00023136"/>
    </source>
</evidence>
<dbReference type="InterPro" id="IPR023271">
    <property type="entry name" value="Aquaporin-like"/>
</dbReference>
<protein>
    <submittedName>
        <fullName evidence="9">Glycerol uptake facilitator protein</fullName>
    </submittedName>
</protein>